<name>A0A0J1GWG4_9GAMM</name>
<dbReference type="PANTHER" id="PTHR34874:SF1">
    <property type="entry name" value="PROTEIN YCHN"/>
    <property type="match status" value="1"/>
</dbReference>
<dbReference type="InterPro" id="IPR027396">
    <property type="entry name" value="DsrEFH-like"/>
</dbReference>
<dbReference type="PATRIC" id="fig|1195763.3.peg.3301"/>
<dbReference type="PANTHER" id="PTHR34874">
    <property type="entry name" value="PROTEIN YCHN"/>
    <property type="match status" value="1"/>
</dbReference>
<evidence type="ECO:0000313" key="2">
    <source>
        <dbReference type="EMBL" id="KLV04035.1"/>
    </source>
</evidence>
<dbReference type="SUPFAM" id="SSF75169">
    <property type="entry name" value="DsrEFH-like"/>
    <property type="match status" value="1"/>
</dbReference>
<dbReference type="EMBL" id="LDOT01000023">
    <property type="protein sequence ID" value="KLV04035.1"/>
    <property type="molecule type" value="Genomic_DNA"/>
</dbReference>
<keyword evidence="3" id="KW-1185">Reference proteome</keyword>
<comment type="function">
    <text evidence="1">Could be part of a sulfur-relay system.</text>
</comment>
<reference evidence="2 3" key="1">
    <citation type="submission" date="2015-05" db="EMBL/GenBank/DDBJ databases">
        <title>Photobacterium galathea sp. nov.</title>
        <authorList>
            <person name="Machado H."/>
            <person name="Gram L."/>
        </authorList>
    </citation>
    <scope>NUCLEOTIDE SEQUENCE [LARGE SCALE GENOMIC DNA]</scope>
    <source>
        <strain evidence="2 3">CGMCC 1.12159</strain>
    </source>
</reference>
<dbReference type="InterPro" id="IPR003787">
    <property type="entry name" value="Sulphur_relay_DsrE/F-like"/>
</dbReference>
<dbReference type="Proteomes" id="UP000036097">
    <property type="component" value="Unassembled WGS sequence"/>
</dbReference>
<sequence length="122" mass="13496">MNNNTQTLLFILNDAPYGSERSFNGLRLAINLNEQDEAKTEIKIFLMSDAVGCALQKQNPSEGYHIQQMLEILLAQGAEVVLCKTCCHARGLSDLPLVDGVQIGTLDDLSRWTLQADKVVTF</sequence>
<gene>
    <name evidence="2" type="ORF">ABT56_15520</name>
</gene>
<dbReference type="GO" id="GO:0005829">
    <property type="term" value="C:cytosol"/>
    <property type="evidence" value="ECO:0007669"/>
    <property type="project" value="TreeGrafter"/>
</dbReference>
<dbReference type="STRING" id="1195763.ABT56_15520"/>
<protein>
    <submittedName>
        <fullName evidence="2">Uncharacterized protein</fullName>
    </submittedName>
</protein>
<accession>A0A0J1GWG4</accession>
<evidence type="ECO:0000313" key="3">
    <source>
        <dbReference type="Proteomes" id="UP000036097"/>
    </source>
</evidence>
<dbReference type="Gene3D" id="3.40.1260.10">
    <property type="entry name" value="DsrEFH-like"/>
    <property type="match status" value="1"/>
</dbReference>
<comment type="caution">
    <text evidence="2">The sequence shown here is derived from an EMBL/GenBank/DDBJ whole genome shotgun (WGS) entry which is preliminary data.</text>
</comment>
<dbReference type="Pfam" id="PF02635">
    <property type="entry name" value="DsrE"/>
    <property type="match status" value="1"/>
</dbReference>
<dbReference type="RefSeq" id="WP_047880010.1">
    <property type="nucleotide sequence ID" value="NZ_LDOT01000023.1"/>
</dbReference>
<organism evidence="2 3">
    <name type="scientific">Photobacterium aquae</name>
    <dbReference type="NCBI Taxonomy" id="1195763"/>
    <lineage>
        <taxon>Bacteria</taxon>
        <taxon>Pseudomonadati</taxon>
        <taxon>Pseudomonadota</taxon>
        <taxon>Gammaproteobacteria</taxon>
        <taxon>Vibrionales</taxon>
        <taxon>Vibrionaceae</taxon>
        <taxon>Photobacterium</taxon>
    </lineage>
</organism>
<evidence type="ECO:0000256" key="1">
    <source>
        <dbReference type="ARBA" id="ARBA00002850"/>
    </source>
</evidence>
<proteinExistence type="predicted"/>
<dbReference type="AlphaFoldDB" id="A0A0J1GWG4"/>
<dbReference type="OrthoDB" id="9807918at2"/>